<dbReference type="AlphaFoldDB" id="A0A8J2WCM6"/>
<organism evidence="2 3">
    <name type="scientific">Daphnia galeata</name>
    <dbReference type="NCBI Taxonomy" id="27404"/>
    <lineage>
        <taxon>Eukaryota</taxon>
        <taxon>Metazoa</taxon>
        <taxon>Ecdysozoa</taxon>
        <taxon>Arthropoda</taxon>
        <taxon>Crustacea</taxon>
        <taxon>Branchiopoda</taxon>
        <taxon>Diplostraca</taxon>
        <taxon>Cladocera</taxon>
        <taxon>Anomopoda</taxon>
        <taxon>Daphniidae</taxon>
        <taxon>Daphnia</taxon>
    </lineage>
</organism>
<evidence type="ECO:0000313" key="2">
    <source>
        <dbReference type="EMBL" id="CAH0113193.1"/>
    </source>
</evidence>
<sequence>MQNVVQNSASESVGNCVKQHEVGHRALANPAAATAPATSAASAKPSKPSKGNSVPKSNHIAGRSNNHPTSTHHHHHQPPPPNLNHKTVTVTDLANSCSTALATEIAIQQVKQSRSYHQQFMPDSSDSDSDDVLSETTPQFQWNLINQNSLLV</sequence>
<evidence type="ECO:0000256" key="1">
    <source>
        <dbReference type="SAM" id="MobiDB-lite"/>
    </source>
</evidence>
<name>A0A8J2WCM6_9CRUS</name>
<feature type="compositionally biased region" description="Low complexity" evidence="1">
    <location>
        <begin position="30"/>
        <end position="50"/>
    </location>
</feature>
<evidence type="ECO:0000313" key="3">
    <source>
        <dbReference type="Proteomes" id="UP000789390"/>
    </source>
</evidence>
<dbReference type="Proteomes" id="UP000789390">
    <property type="component" value="Unassembled WGS sequence"/>
</dbReference>
<keyword evidence="3" id="KW-1185">Reference proteome</keyword>
<gene>
    <name evidence="2" type="ORF">DGAL_LOCUS16995</name>
</gene>
<proteinExistence type="predicted"/>
<reference evidence="2" key="1">
    <citation type="submission" date="2021-11" db="EMBL/GenBank/DDBJ databases">
        <authorList>
            <person name="Schell T."/>
        </authorList>
    </citation>
    <scope>NUCLEOTIDE SEQUENCE</scope>
    <source>
        <strain evidence="2">M5</strain>
    </source>
</reference>
<protein>
    <submittedName>
        <fullName evidence="2">Uncharacterized protein</fullName>
    </submittedName>
</protein>
<feature type="compositionally biased region" description="Polar residues" evidence="1">
    <location>
        <begin position="1"/>
        <end position="13"/>
    </location>
</feature>
<accession>A0A8J2WCM6</accession>
<comment type="caution">
    <text evidence="2">The sequence shown here is derived from an EMBL/GenBank/DDBJ whole genome shotgun (WGS) entry which is preliminary data.</text>
</comment>
<dbReference type="EMBL" id="CAKKLH010000336">
    <property type="protein sequence ID" value="CAH0113193.1"/>
    <property type="molecule type" value="Genomic_DNA"/>
</dbReference>
<feature type="region of interest" description="Disordered" evidence="1">
    <location>
        <begin position="1"/>
        <end position="90"/>
    </location>
</feature>